<dbReference type="GO" id="GO:0007165">
    <property type="term" value="P:signal transduction"/>
    <property type="evidence" value="ECO:0007669"/>
    <property type="project" value="InterPro"/>
</dbReference>
<keyword evidence="1" id="KW-0812">Transmembrane</keyword>
<evidence type="ECO:0000313" key="4">
    <source>
        <dbReference type="Proteomes" id="UP000179243"/>
    </source>
</evidence>
<evidence type="ECO:0000313" key="3">
    <source>
        <dbReference type="EMBL" id="OGK00071.1"/>
    </source>
</evidence>
<proteinExistence type="predicted"/>
<dbReference type="AlphaFoldDB" id="A0A1F7F0B7"/>
<keyword evidence="1" id="KW-0472">Membrane</keyword>
<dbReference type="SUPFAM" id="SSF158472">
    <property type="entry name" value="HAMP domain-like"/>
    <property type="match status" value="1"/>
</dbReference>
<dbReference type="EMBL" id="MFYX01000155">
    <property type="protein sequence ID" value="OGK00071.1"/>
    <property type="molecule type" value="Genomic_DNA"/>
</dbReference>
<gene>
    <name evidence="3" type="ORF">A2519_22350</name>
</gene>
<evidence type="ECO:0000256" key="1">
    <source>
        <dbReference type="SAM" id="Phobius"/>
    </source>
</evidence>
<keyword evidence="1" id="KW-1133">Transmembrane helix</keyword>
<feature type="transmembrane region" description="Helical" evidence="1">
    <location>
        <begin position="107"/>
        <end position="126"/>
    </location>
</feature>
<comment type="caution">
    <text evidence="3">The sequence shown here is derived from an EMBL/GenBank/DDBJ whole genome shotgun (WGS) entry which is preliminary data.</text>
</comment>
<feature type="transmembrane region" description="Helical" evidence="1">
    <location>
        <begin position="21"/>
        <end position="41"/>
    </location>
</feature>
<dbReference type="Proteomes" id="UP000179243">
    <property type="component" value="Unassembled WGS sequence"/>
</dbReference>
<reference evidence="3 4" key="1">
    <citation type="journal article" date="2016" name="Nat. Commun.">
        <title>Thousands of microbial genomes shed light on interconnected biogeochemical processes in an aquifer system.</title>
        <authorList>
            <person name="Anantharaman K."/>
            <person name="Brown C.T."/>
            <person name="Hug L.A."/>
            <person name="Sharon I."/>
            <person name="Castelle C.J."/>
            <person name="Probst A.J."/>
            <person name="Thomas B.C."/>
            <person name="Singh A."/>
            <person name="Wilkins M.J."/>
            <person name="Karaoz U."/>
            <person name="Brodie E.L."/>
            <person name="Williams K.H."/>
            <person name="Hubbard S.S."/>
            <person name="Banfield J.F."/>
        </authorList>
    </citation>
    <scope>NUCLEOTIDE SEQUENCE [LARGE SCALE GENOMIC DNA]</scope>
</reference>
<feature type="domain" description="HAMP" evidence="2">
    <location>
        <begin position="128"/>
        <end position="180"/>
    </location>
</feature>
<dbReference type="InterPro" id="IPR003660">
    <property type="entry name" value="HAMP_dom"/>
</dbReference>
<name>A0A1F7F0B7_UNCRA</name>
<organism evidence="3 4">
    <name type="scientific">Candidatus Raymondbacteria bacterium RIFOXYD12_FULL_49_13</name>
    <dbReference type="NCBI Taxonomy" id="1817890"/>
    <lineage>
        <taxon>Bacteria</taxon>
        <taxon>Raymondiibacteriota</taxon>
    </lineage>
</organism>
<protein>
    <recommendedName>
        <fullName evidence="2">HAMP domain-containing protein</fullName>
    </recommendedName>
</protein>
<accession>A0A1F7F0B7</accession>
<dbReference type="GO" id="GO:0016020">
    <property type="term" value="C:membrane"/>
    <property type="evidence" value="ECO:0007669"/>
    <property type="project" value="InterPro"/>
</dbReference>
<dbReference type="CDD" id="cd06225">
    <property type="entry name" value="HAMP"/>
    <property type="match status" value="1"/>
</dbReference>
<sequence>MGQYKRTHFFINKRLQIRYMVSLLIPMLILIVFIGLVMFYSQSKFSTAATREIGKELQQIIRTNKMYIEDEVQRNAKSLSDIENQLNQYITGAKNFSKSLLETAYKILFLGLFVVVIEIAFLTIFISHKIAGPIYRLERFAEDMRNGNFGSRIFLRKGDELADIASNFNKTGDFVRDTVKKLLDINAQLLQAAQGSGSKERLSILEKESAELRQKLKL</sequence>
<dbReference type="PROSITE" id="PS50885">
    <property type="entry name" value="HAMP"/>
    <property type="match status" value="1"/>
</dbReference>
<dbReference type="Gene3D" id="6.10.340.10">
    <property type="match status" value="1"/>
</dbReference>
<evidence type="ECO:0000259" key="2">
    <source>
        <dbReference type="PROSITE" id="PS50885"/>
    </source>
</evidence>